<dbReference type="EMBL" id="CP060711">
    <property type="protein sequence ID" value="QNN45353.1"/>
    <property type="molecule type" value="Genomic_DNA"/>
</dbReference>
<dbReference type="RefSeq" id="WP_187569119.1">
    <property type="nucleotide sequence ID" value="NZ_CP060711.1"/>
</dbReference>
<evidence type="ECO:0000313" key="1">
    <source>
        <dbReference type="EMBL" id="QNN45353.1"/>
    </source>
</evidence>
<accession>A0A7G9QPS8</accession>
<keyword evidence="2" id="KW-1185">Reference proteome</keyword>
<dbReference type="AlphaFoldDB" id="A0A7G9QPS8"/>
<evidence type="ECO:0000313" key="2">
    <source>
        <dbReference type="Proteomes" id="UP000515977"/>
    </source>
</evidence>
<name>A0A7G9QPS8_9GAMM</name>
<sequence length="72" mass="8074">MYPLPFSAEELRYSNGDEKMRELDACEISHIGGALKPVDNAESEVGKTINDVMQLCDKIGSWLGGKIYDWTH</sequence>
<dbReference type="KEGG" id="tbv:H9L17_08910"/>
<proteinExistence type="predicted"/>
<organism evidence="1 2">
    <name type="scientific">Thermomonas brevis</name>
    <dbReference type="NCBI Taxonomy" id="215691"/>
    <lineage>
        <taxon>Bacteria</taxon>
        <taxon>Pseudomonadati</taxon>
        <taxon>Pseudomonadota</taxon>
        <taxon>Gammaproteobacteria</taxon>
        <taxon>Lysobacterales</taxon>
        <taxon>Lysobacteraceae</taxon>
        <taxon>Thermomonas</taxon>
    </lineage>
</organism>
<reference evidence="1 2" key="1">
    <citation type="submission" date="2020-08" db="EMBL/GenBank/DDBJ databases">
        <title>Genome sequence of Thermomonas brevis KACC 16975T.</title>
        <authorList>
            <person name="Hyun D.-W."/>
            <person name="Bae J.-W."/>
        </authorList>
    </citation>
    <scope>NUCLEOTIDE SEQUENCE [LARGE SCALE GENOMIC DNA]</scope>
    <source>
        <strain evidence="1 2">KACC 16975</strain>
    </source>
</reference>
<dbReference type="Proteomes" id="UP000515977">
    <property type="component" value="Chromosome"/>
</dbReference>
<gene>
    <name evidence="1" type="ORF">H9L17_08910</name>
</gene>
<protein>
    <submittedName>
        <fullName evidence="1">Uncharacterized protein</fullName>
    </submittedName>
</protein>